<dbReference type="STRING" id="1095776.SAMN04515672_1402"/>
<gene>
    <name evidence="1" type="ORF">SAMN04515672_1402</name>
</gene>
<dbReference type="GO" id="GO:0016787">
    <property type="term" value="F:hydrolase activity"/>
    <property type="evidence" value="ECO:0007669"/>
    <property type="project" value="UniProtKB-KW"/>
</dbReference>
<reference evidence="2" key="1">
    <citation type="submission" date="2016-10" db="EMBL/GenBank/DDBJ databases">
        <authorList>
            <person name="Varghese N."/>
            <person name="Submissions S."/>
        </authorList>
    </citation>
    <scope>NUCLEOTIDE SEQUENCE [LARGE SCALE GENOMIC DNA]</scope>
    <source>
        <strain evidence="2">B4,CECT 8067,JCM 17497</strain>
    </source>
</reference>
<dbReference type="InterPro" id="IPR002591">
    <property type="entry name" value="Phosphodiest/P_Trfase"/>
</dbReference>
<accession>A0A1G8VNK0</accession>
<proteinExistence type="predicted"/>
<dbReference type="EMBL" id="FNFE01000001">
    <property type="protein sequence ID" value="SDJ66995.1"/>
    <property type="molecule type" value="Genomic_DNA"/>
</dbReference>
<keyword evidence="1" id="KW-0378">Hydrolase</keyword>
<evidence type="ECO:0000313" key="2">
    <source>
        <dbReference type="Proteomes" id="UP000198882"/>
    </source>
</evidence>
<keyword evidence="2" id="KW-1185">Reference proteome</keyword>
<evidence type="ECO:0000313" key="1">
    <source>
        <dbReference type="EMBL" id="SDJ66995.1"/>
    </source>
</evidence>
<dbReference type="Proteomes" id="UP000198882">
    <property type="component" value="Unassembled WGS sequence"/>
</dbReference>
<organism evidence="1 2">
    <name type="scientific">Natronorubrum texcoconense</name>
    <dbReference type="NCBI Taxonomy" id="1095776"/>
    <lineage>
        <taxon>Archaea</taxon>
        <taxon>Methanobacteriati</taxon>
        <taxon>Methanobacteriota</taxon>
        <taxon>Stenosarchaea group</taxon>
        <taxon>Halobacteria</taxon>
        <taxon>Halobacteriales</taxon>
        <taxon>Natrialbaceae</taxon>
        <taxon>Natronorubrum</taxon>
    </lineage>
</organism>
<dbReference type="Gene3D" id="3.40.720.10">
    <property type="entry name" value="Alkaline Phosphatase, subunit A"/>
    <property type="match status" value="2"/>
</dbReference>
<name>A0A1G8VNK0_9EURY</name>
<sequence length="557" mass="61712">MLAYLMERNAGTTNARRDRNRMDALLIGIDAGCPSVFDRLSDEGVIPNLQSLLDAGTSGPLESQIPPWTPSAWPSLFTGVNPGKHGVFGFTGFDGYDFHVVKGSDVREHRLWTLLDRHDRSSVVVNVPVTHPPDEIDGAIVPGFIGPEEPPCHPEGILDDIREEIGAYRVYPSYSRGDESLSDAEKMDEYCRLVEMRGEAFQYLSGRFEPDFGFLQFQKTDTVFHEFDGDWEKVKRVYAAADEQIGAVLEACNPRQVFVASDHGMGRYEKPEFRVNAFLEDAGYLETTLGGKGMPTWNVMRDDLRDGEQAEEWEPNAVERLAAAMASVGLTAHRIGLVLDRLGLAEFAKAHAPDGVVRTGNEQVDFPNSKAYVRARTELGVRLNVEGREPNGQVPDEEYDEVRAALIRDLESVTAPDGEPVFQTVAPREEFFEGPYTDRAVDIVTIPTDFQHFLSAQPADEYFAETTEPWNHKLDGIFVASGEGIDASQAIEDAHLFDVAPTILSALDVPYSDRMDGRVLPVVDATEPTSYPEYAASKRTAIDSAVEGRLEDLGYVE</sequence>
<dbReference type="AlphaFoldDB" id="A0A1G8VNK0"/>
<dbReference type="Pfam" id="PF01663">
    <property type="entry name" value="Phosphodiest"/>
    <property type="match status" value="1"/>
</dbReference>
<protein>
    <submittedName>
        <fullName evidence="1">Predicted phosphohydrolase or phosphomutase, AlkP superfamily</fullName>
    </submittedName>
</protein>
<dbReference type="SUPFAM" id="SSF53649">
    <property type="entry name" value="Alkaline phosphatase-like"/>
    <property type="match status" value="1"/>
</dbReference>
<dbReference type="InterPro" id="IPR017850">
    <property type="entry name" value="Alkaline_phosphatase_core_sf"/>
</dbReference>
<dbReference type="OrthoDB" id="33550at2157"/>